<dbReference type="Proteomes" id="UP000663992">
    <property type="component" value="Unassembled WGS sequence"/>
</dbReference>
<gene>
    <name evidence="2" type="ORF">J0A65_06870</name>
</gene>
<protein>
    <recommendedName>
        <fullName evidence="4">Periplasmic lipoprotein (DUF2279)</fullName>
    </recommendedName>
</protein>
<evidence type="ECO:0008006" key="4">
    <source>
        <dbReference type="Google" id="ProtNLM"/>
    </source>
</evidence>
<reference evidence="2 3" key="1">
    <citation type="submission" date="2021-03" db="EMBL/GenBank/DDBJ databases">
        <title>novel species isolated from a fishpond in China.</title>
        <authorList>
            <person name="Lu H."/>
            <person name="Cai Z."/>
        </authorList>
    </citation>
    <scope>NUCLEOTIDE SEQUENCE [LARGE SCALE GENOMIC DNA]</scope>
    <source>
        <strain evidence="2 3">Y57</strain>
    </source>
</reference>
<organism evidence="2 3">
    <name type="scientific">Bowmanella yangjiangensis</name>
    <dbReference type="NCBI Taxonomy" id="2811230"/>
    <lineage>
        <taxon>Bacteria</taxon>
        <taxon>Pseudomonadati</taxon>
        <taxon>Pseudomonadota</taxon>
        <taxon>Gammaproteobacteria</taxon>
        <taxon>Alteromonadales</taxon>
        <taxon>Alteromonadaceae</taxon>
        <taxon>Bowmanella</taxon>
    </lineage>
</organism>
<dbReference type="EMBL" id="JAFKCS010000004">
    <property type="protein sequence ID" value="MBN7819580.1"/>
    <property type="molecule type" value="Genomic_DNA"/>
</dbReference>
<sequence>MIKASKWLVFGLGTTILVMLMVAGLTLFLVVEDKPWVQEDLAGQLEHADEVQPLLQQLTGLLKRSRYQQFVQLSRPQLQSLAGLAQRAAPKLQGQIGLSNELGWMVWSYHLPGNPFGEYLNVSAELLPSEGVKLGTLKIGGISLPGERAQAALLWLLDWKLGETLASDFVQRIQQVHLSEDRMLVRVAPFDDLVAKLKALPKSNLSEADELRRQRVQYYLAELQQMPMPKSDISLGILLGHVFDKARQRTQSGAVASVENEAAIMALAIFAGSHRFSHFIGDLSGESGKIQTISTHTTLAQRRDLSLHFLYSAAIKLLSEQGISIAIGEFKELMDRAKKGSGFSFVDLAADMTGIRFAELATHPATAENFQQMMAGLGNEALFFPSVDGLPEGFDKQAFKQRYQQVDSQAYKAELEEIQKRIDQLALYQG</sequence>
<feature type="transmembrane region" description="Helical" evidence="1">
    <location>
        <begin position="7"/>
        <end position="31"/>
    </location>
</feature>
<accession>A0ABS3CTG6</accession>
<keyword evidence="1" id="KW-1133">Transmembrane helix</keyword>
<keyword evidence="1" id="KW-0472">Membrane</keyword>
<proteinExistence type="predicted"/>
<comment type="caution">
    <text evidence="2">The sequence shown here is derived from an EMBL/GenBank/DDBJ whole genome shotgun (WGS) entry which is preliminary data.</text>
</comment>
<keyword evidence="1" id="KW-0812">Transmembrane</keyword>
<keyword evidence="3" id="KW-1185">Reference proteome</keyword>
<dbReference type="RefSeq" id="WP_206593397.1">
    <property type="nucleotide sequence ID" value="NZ_JAFKCS010000004.1"/>
</dbReference>
<evidence type="ECO:0000313" key="2">
    <source>
        <dbReference type="EMBL" id="MBN7819580.1"/>
    </source>
</evidence>
<name>A0ABS3CTG6_9ALTE</name>
<evidence type="ECO:0000256" key="1">
    <source>
        <dbReference type="SAM" id="Phobius"/>
    </source>
</evidence>
<evidence type="ECO:0000313" key="3">
    <source>
        <dbReference type="Proteomes" id="UP000663992"/>
    </source>
</evidence>